<proteinExistence type="predicted"/>
<dbReference type="GO" id="GO:0000978">
    <property type="term" value="F:RNA polymerase II cis-regulatory region sequence-specific DNA binding"/>
    <property type="evidence" value="ECO:0007669"/>
    <property type="project" value="TreeGrafter"/>
</dbReference>
<keyword evidence="10" id="KW-1185">Reference proteome</keyword>
<feature type="region of interest" description="Disordered" evidence="8">
    <location>
        <begin position="581"/>
        <end position="603"/>
    </location>
</feature>
<comment type="subcellular location">
    <subcellularLocation>
        <location evidence="1">Nucleus</location>
    </subcellularLocation>
</comment>
<dbReference type="PANTHER" id="PTHR14003">
    <property type="entry name" value="TRANSCRIPTIONAL REPRESSOR PROTEIN YY"/>
    <property type="match status" value="1"/>
</dbReference>
<feature type="region of interest" description="Disordered" evidence="8">
    <location>
        <begin position="618"/>
        <end position="644"/>
    </location>
</feature>
<keyword evidence="5" id="KW-0862">Zinc</keyword>
<dbReference type="AlphaFoldDB" id="A0A914HEG9"/>
<feature type="domain" description="C2H2-type" evidence="9">
    <location>
        <begin position="341"/>
        <end position="368"/>
    </location>
</feature>
<dbReference type="Proteomes" id="UP000887572">
    <property type="component" value="Unplaced"/>
</dbReference>
<evidence type="ECO:0000256" key="5">
    <source>
        <dbReference type="ARBA" id="ARBA00022833"/>
    </source>
</evidence>
<dbReference type="GO" id="GO:0000981">
    <property type="term" value="F:DNA-binding transcription factor activity, RNA polymerase II-specific"/>
    <property type="evidence" value="ECO:0007669"/>
    <property type="project" value="TreeGrafter"/>
</dbReference>
<name>A0A914HEG9_GLORO</name>
<evidence type="ECO:0000313" key="10">
    <source>
        <dbReference type="Proteomes" id="UP000887572"/>
    </source>
</evidence>
<reference evidence="11" key="1">
    <citation type="submission" date="2022-11" db="UniProtKB">
        <authorList>
            <consortium name="WormBaseParasite"/>
        </authorList>
    </citation>
    <scope>IDENTIFICATION</scope>
</reference>
<keyword evidence="4 7" id="KW-0863">Zinc-finger</keyword>
<evidence type="ECO:0000259" key="9">
    <source>
        <dbReference type="PROSITE" id="PS50157"/>
    </source>
</evidence>
<feature type="compositionally biased region" description="Polar residues" evidence="8">
    <location>
        <begin position="581"/>
        <end position="591"/>
    </location>
</feature>
<feature type="domain" description="C2H2-type" evidence="9">
    <location>
        <begin position="369"/>
        <end position="396"/>
    </location>
</feature>
<evidence type="ECO:0000256" key="7">
    <source>
        <dbReference type="PROSITE-ProRule" id="PRU00042"/>
    </source>
</evidence>
<keyword evidence="6" id="KW-0539">Nucleus</keyword>
<dbReference type="PANTHER" id="PTHR14003:SF19">
    <property type="entry name" value="YY2 TRANSCRIPTION FACTOR"/>
    <property type="match status" value="1"/>
</dbReference>
<keyword evidence="2" id="KW-0479">Metal-binding</keyword>
<evidence type="ECO:0000256" key="4">
    <source>
        <dbReference type="ARBA" id="ARBA00022771"/>
    </source>
</evidence>
<dbReference type="GO" id="GO:0008270">
    <property type="term" value="F:zinc ion binding"/>
    <property type="evidence" value="ECO:0007669"/>
    <property type="project" value="UniProtKB-KW"/>
</dbReference>
<organism evidence="10 11">
    <name type="scientific">Globodera rostochiensis</name>
    <name type="common">Golden nematode worm</name>
    <name type="synonym">Heterodera rostochiensis</name>
    <dbReference type="NCBI Taxonomy" id="31243"/>
    <lineage>
        <taxon>Eukaryota</taxon>
        <taxon>Metazoa</taxon>
        <taxon>Ecdysozoa</taxon>
        <taxon>Nematoda</taxon>
        <taxon>Chromadorea</taxon>
        <taxon>Rhabditida</taxon>
        <taxon>Tylenchina</taxon>
        <taxon>Tylenchomorpha</taxon>
        <taxon>Tylenchoidea</taxon>
        <taxon>Heteroderidae</taxon>
        <taxon>Heteroderinae</taxon>
        <taxon>Globodera</taxon>
    </lineage>
</organism>
<dbReference type="WBParaSite" id="Gr19_v10_g16260.t1">
    <property type="protein sequence ID" value="Gr19_v10_g16260.t1"/>
    <property type="gene ID" value="Gr19_v10_g16260"/>
</dbReference>
<dbReference type="GO" id="GO:0000785">
    <property type="term" value="C:chromatin"/>
    <property type="evidence" value="ECO:0007669"/>
    <property type="project" value="TreeGrafter"/>
</dbReference>
<evidence type="ECO:0000256" key="2">
    <source>
        <dbReference type="ARBA" id="ARBA00022723"/>
    </source>
</evidence>
<dbReference type="Gene3D" id="3.30.160.60">
    <property type="entry name" value="Classic Zinc Finger"/>
    <property type="match status" value="3"/>
</dbReference>
<dbReference type="GO" id="GO:0031519">
    <property type="term" value="C:PcG protein complex"/>
    <property type="evidence" value="ECO:0007669"/>
    <property type="project" value="TreeGrafter"/>
</dbReference>
<dbReference type="PROSITE" id="PS50157">
    <property type="entry name" value="ZINC_FINGER_C2H2_2"/>
    <property type="match status" value="3"/>
</dbReference>
<sequence>MPVYAEQSYNSKLALRFGFATAVHKVTLDEEVLYSAIQKILSNYSNFKDNAKRAHAFFLDRALDGMQMAEYGVRRALREGGRGRRFFCSLEFGANAILKGLVKCLAPPLSNSSALPHSVSMETRPMPPPPPICPASLHRTDVVETCVPFAAFPSAGCQPQLCDHQQRIMGQQQQKVNVPPSKVTEFRLEMQSAPRLSQQNPPVSVSSSTCAALDYFSLFLPQHEDIFHSFGDAPPPPPSLLSGEGVANSQTVQNREGEGSYLCEDPTSSSASSVSSVPTIYSTAYSSSSAKTSATASTSSSVAAKSQDRKRPYPCSTCDSRFGSKMELEEHQNSHTGMKPFQCDVCQSRFNRRSTLWNHKRIHSDAKPFKCTVCQMQFKWKNSLKCHKEMHLRKNELTQGAMPDADSQLLTYATAAKKTIESLSALETLGASSSGAVLPPPSAMALLPHSAAPSRLLTCAGTPRKRAPPKNGGVNGKGLKIGKGNAPVERRKGGKGGGDGTTTAMVAVSGAQPFSVNLFPFGVGDTSTVVPEMVQLKKEPKNVQHAEELAALRREQALQQRHQQQFNLFPLQCGVETVTTGNASHNQQHNAPGTGPIPQQQPQHFFAPNQQIPLVMDQQHQHIHHHQMNSNNDHQLQNKQQYQQQQQLDLQLSQLVDPSMLLQDFQLAQSGTGGINGQVGMMPFLGFDLQQQLNSLTTAQLSGSEQLNNSADCNSSTLPSTVSTSVSVIFSSPSVPCTSSPSFFVPSSSSNHCFANPCQPSTSTEVLLNGYHHQFGTNSMRLLSSAAKVPQQKQPINEVECQHDRQPFGFDGFCTTANGGAELEEFGIRNNGPQLQMFGQQQQHFTQTGQFGQLHEGTDQHHQSGGAATAERVDGGHVLLAHQIRFQGVAFFRRSDF</sequence>
<keyword evidence="3" id="KW-0677">Repeat</keyword>
<dbReference type="InterPro" id="IPR036236">
    <property type="entry name" value="Znf_C2H2_sf"/>
</dbReference>
<dbReference type="GO" id="GO:0005667">
    <property type="term" value="C:transcription regulator complex"/>
    <property type="evidence" value="ECO:0007669"/>
    <property type="project" value="TreeGrafter"/>
</dbReference>
<feature type="region of interest" description="Disordered" evidence="8">
    <location>
        <begin position="229"/>
        <end position="274"/>
    </location>
</feature>
<dbReference type="Pfam" id="PF00096">
    <property type="entry name" value="zf-C2H2"/>
    <property type="match status" value="1"/>
</dbReference>
<dbReference type="InterPro" id="IPR013087">
    <property type="entry name" value="Znf_C2H2_type"/>
</dbReference>
<dbReference type="FunFam" id="3.30.160.60:FF:001666">
    <property type="entry name" value="MDS1 and EVI1 complex locus"/>
    <property type="match status" value="1"/>
</dbReference>
<feature type="compositionally biased region" description="Low complexity" evidence="8">
    <location>
        <begin position="592"/>
        <end position="603"/>
    </location>
</feature>
<feature type="domain" description="C2H2-type" evidence="9">
    <location>
        <begin position="313"/>
        <end position="340"/>
    </location>
</feature>
<evidence type="ECO:0000256" key="8">
    <source>
        <dbReference type="SAM" id="MobiDB-lite"/>
    </source>
</evidence>
<evidence type="ECO:0000256" key="6">
    <source>
        <dbReference type="ARBA" id="ARBA00023242"/>
    </source>
</evidence>
<feature type="region of interest" description="Disordered" evidence="8">
    <location>
        <begin position="461"/>
        <end position="499"/>
    </location>
</feature>
<evidence type="ECO:0000313" key="11">
    <source>
        <dbReference type="WBParaSite" id="Gr19_v10_g16260.t1"/>
    </source>
</evidence>
<accession>A0A914HEG9</accession>
<evidence type="ECO:0000256" key="3">
    <source>
        <dbReference type="ARBA" id="ARBA00022737"/>
    </source>
</evidence>
<evidence type="ECO:0000256" key="1">
    <source>
        <dbReference type="ARBA" id="ARBA00004123"/>
    </source>
</evidence>
<protein>
    <submittedName>
        <fullName evidence="11">Glucuronosyltransferase</fullName>
    </submittedName>
</protein>
<dbReference type="SMART" id="SM00355">
    <property type="entry name" value="ZnF_C2H2"/>
    <property type="match status" value="3"/>
</dbReference>
<dbReference type="FunFam" id="3.30.160.60:FF:001729">
    <property type="entry name" value="Zinc finger protein 337"/>
    <property type="match status" value="1"/>
</dbReference>
<dbReference type="SUPFAM" id="SSF57667">
    <property type="entry name" value="beta-beta-alpha zinc fingers"/>
    <property type="match status" value="2"/>
</dbReference>
<dbReference type="SUPFAM" id="SSF53756">
    <property type="entry name" value="UDP-Glycosyltransferase/glycogen phosphorylase"/>
    <property type="match status" value="1"/>
</dbReference>
<dbReference type="PROSITE" id="PS00028">
    <property type="entry name" value="ZINC_FINGER_C2H2_1"/>
    <property type="match status" value="3"/>
</dbReference>
<feature type="compositionally biased region" description="Low complexity" evidence="8">
    <location>
        <begin position="635"/>
        <end position="644"/>
    </location>
</feature>